<reference evidence="1 2" key="1">
    <citation type="journal article" date="2013" name="Nature">
        <title>Anaerobic oxidation of methane coupled to nitrate reduction in a novel archaeal lineage.</title>
        <authorList>
            <person name="Haroon M.F."/>
            <person name="Hu S."/>
            <person name="Shi Y."/>
            <person name="Imelfort M."/>
            <person name="Keller J."/>
            <person name="Hugenholtz P."/>
            <person name="Yuan Z."/>
            <person name="Tyson G.W."/>
        </authorList>
    </citation>
    <scope>NUCLEOTIDE SEQUENCE [LARGE SCALE GENOMIC DNA]</scope>
    <source>
        <strain evidence="1 2">ANME-2d</strain>
    </source>
</reference>
<comment type="caution">
    <text evidence="1">The sequence shown here is derived from an EMBL/GenBank/DDBJ whole genome shotgun (WGS) entry which is preliminary data.</text>
</comment>
<proteinExistence type="predicted"/>
<dbReference type="AlphaFoldDB" id="A0A062VA46"/>
<keyword evidence="2" id="KW-1185">Reference proteome</keyword>
<name>A0A062VA46_9EURY</name>
<protein>
    <recommendedName>
        <fullName evidence="3">DUF4258 domain-containing protein</fullName>
    </recommendedName>
</protein>
<dbReference type="RefSeq" id="WP_052368671.1">
    <property type="nucleotide sequence ID" value="NZ_JMIY01000003.1"/>
</dbReference>
<evidence type="ECO:0000313" key="1">
    <source>
        <dbReference type="EMBL" id="KCZ72215.1"/>
    </source>
</evidence>
<accession>A0A062VA46</accession>
<evidence type="ECO:0008006" key="3">
    <source>
        <dbReference type="Google" id="ProtNLM"/>
    </source>
</evidence>
<dbReference type="EMBL" id="JMIY01000003">
    <property type="protein sequence ID" value="KCZ72215.1"/>
    <property type="molecule type" value="Genomic_DNA"/>
</dbReference>
<dbReference type="OrthoDB" id="372155at2157"/>
<evidence type="ECO:0000313" key="2">
    <source>
        <dbReference type="Proteomes" id="UP000027153"/>
    </source>
</evidence>
<sequence length="106" mass="12897">MKDNIYFKVKTPLYKEIRITKEYWDFVKTVKHPNMEGKEKEIIKTLKDPEFIRKSNKDERVYLYYKSTGNRYICVACKHLNGEGFIITTYITDRLKEGEEIWRKSY</sequence>
<organism evidence="1 2">
    <name type="scientific">Candidatus Methanoperedens nitratireducens</name>
    <dbReference type="NCBI Taxonomy" id="1392998"/>
    <lineage>
        <taxon>Archaea</taxon>
        <taxon>Methanobacteriati</taxon>
        <taxon>Methanobacteriota</taxon>
        <taxon>Stenosarchaea group</taxon>
        <taxon>Methanomicrobia</taxon>
        <taxon>Methanosarcinales</taxon>
        <taxon>ANME-2 cluster</taxon>
        <taxon>Candidatus Methanoperedentaceae</taxon>
        <taxon>Candidatus Methanoperedens</taxon>
    </lineage>
</organism>
<dbReference type="Proteomes" id="UP000027153">
    <property type="component" value="Unassembled WGS sequence"/>
</dbReference>
<gene>
    <name evidence="1" type="ORF">ANME2D_01619</name>
</gene>